<dbReference type="AlphaFoldDB" id="A0A1G7AQA3"/>
<sequence>MAFERLVTRTLESLGRNPDAAVQRHEIIRFAQAPENGGGARSLSQAIDLLRKENPRLQEFPFECLCARMIREGLPVYL</sequence>
<dbReference type="EMBL" id="FMYQ01000035">
    <property type="protein sequence ID" value="SDE16096.1"/>
    <property type="molecule type" value="Genomic_DNA"/>
</dbReference>
<proteinExistence type="predicted"/>
<keyword evidence="2" id="KW-1185">Reference proteome</keyword>
<evidence type="ECO:0000313" key="2">
    <source>
        <dbReference type="Proteomes" id="UP000198908"/>
    </source>
</evidence>
<protein>
    <submittedName>
        <fullName evidence="1">Uncharacterized protein</fullName>
    </submittedName>
</protein>
<accession>A0A1G7AQA3</accession>
<dbReference type="Proteomes" id="UP000198908">
    <property type="component" value="Unassembled WGS sequence"/>
</dbReference>
<evidence type="ECO:0000313" key="1">
    <source>
        <dbReference type="EMBL" id="SDE16096.1"/>
    </source>
</evidence>
<reference evidence="2" key="1">
    <citation type="submission" date="2016-09" db="EMBL/GenBank/DDBJ databases">
        <authorList>
            <person name="Varghese N."/>
            <person name="Submissions S."/>
        </authorList>
    </citation>
    <scope>NUCLEOTIDE SEQUENCE [LARGE SCALE GENOMIC DNA]</scope>
    <source>
        <strain evidence="2">TNe-862</strain>
    </source>
</reference>
<name>A0A1G7AQA3_9BURK</name>
<gene>
    <name evidence="1" type="ORF">SAMN05421548_1352</name>
</gene>
<organism evidence="1 2">
    <name type="scientific">Paraburkholderia lycopersici</name>
    <dbReference type="NCBI Taxonomy" id="416944"/>
    <lineage>
        <taxon>Bacteria</taxon>
        <taxon>Pseudomonadati</taxon>
        <taxon>Pseudomonadota</taxon>
        <taxon>Betaproteobacteria</taxon>
        <taxon>Burkholderiales</taxon>
        <taxon>Burkholderiaceae</taxon>
        <taxon>Paraburkholderia</taxon>
    </lineage>
</organism>
<dbReference type="STRING" id="416944.SAMN05421548_1352"/>